<evidence type="ECO:0000313" key="7">
    <source>
        <dbReference type="EMBL" id="AZS14180.1"/>
    </source>
</evidence>
<dbReference type="EMBL" id="CP034346">
    <property type="protein sequence ID" value="AZS14180.1"/>
    <property type="molecule type" value="Genomic_DNA"/>
</dbReference>
<keyword evidence="5" id="KW-0045">Antibiotic biosynthesis</keyword>
<feature type="domain" description="Carrier" evidence="6">
    <location>
        <begin position="512"/>
        <end position="586"/>
    </location>
</feature>
<keyword evidence="8" id="KW-1185">Reference proteome</keyword>
<evidence type="ECO:0000256" key="4">
    <source>
        <dbReference type="ARBA" id="ARBA00022737"/>
    </source>
</evidence>
<evidence type="ECO:0000256" key="3">
    <source>
        <dbReference type="ARBA" id="ARBA00022553"/>
    </source>
</evidence>
<dbReference type="GO" id="GO:0043041">
    <property type="term" value="P:amino acid activation for nonribosomal peptide biosynthetic process"/>
    <property type="evidence" value="ECO:0007669"/>
    <property type="project" value="TreeGrafter"/>
</dbReference>
<dbReference type="GO" id="GO:0044550">
    <property type="term" value="P:secondary metabolite biosynthetic process"/>
    <property type="evidence" value="ECO:0007669"/>
    <property type="project" value="UniProtKB-ARBA"/>
</dbReference>
<dbReference type="Gene3D" id="1.10.1200.10">
    <property type="entry name" value="ACP-like"/>
    <property type="match status" value="1"/>
</dbReference>
<dbReference type="PANTHER" id="PTHR45527">
    <property type="entry name" value="NONRIBOSOMAL PEPTIDE SYNTHETASE"/>
    <property type="match status" value="1"/>
</dbReference>
<dbReference type="Pfam" id="PF13193">
    <property type="entry name" value="AMP-binding_C"/>
    <property type="match status" value="1"/>
</dbReference>
<keyword evidence="3" id="KW-0597">Phosphoprotein</keyword>
<evidence type="ECO:0000256" key="1">
    <source>
        <dbReference type="ARBA" id="ARBA00006432"/>
    </source>
</evidence>
<dbReference type="SUPFAM" id="SSF56801">
    <property type="entry name" value="Acetyl-CoA synthetase-like"/>
    <property type="match status" value="1"/>
</dbReference>
<dbReference type="SUPFAM" id="SSF47336">
    <property type="entry name" value="ACP-like"/>
    <property type="match status" value="1"/>
</dbReference>
<evidence type="ECO:0000313" key="8">
    <source>
        <dbReference type="Proteomes" id="UP000270678"/>
    </source>
</evidence>
<protein>
    <submittedName>
        <fullName evidence="7">Amino acid adenylation domain-containing protein</fullName>
    </submittedName>
</protein>
<dbReference type="FunFam" id="3.30.300.30:FF:000010">
    <property type="entry name" value="Enterobactin synthetase component F"/>
    <property type="match status" value="1"/>
</dbReference>
<evidence type="ECO:0000256" key="2">
    <source>
        <dbReference type="ARBA" id="ARBA00022450"/>
    </source>
</evidence>
<dbReference type="CDD" id="cd05930">
    <property type="entry name" value="A_NRPS"/>
    <property type="match status" value="1"/>
</dbReference>
<reference evidence="8" key="1">
    <citation type="submission" date="2018-12" db="EMBL/GenBank/DDBJ databases">
        <title>Complete genome sequence of Paenibacillus sp. MBLB1234.</title>
        <authorList>
            <person name="Nam Y.-D."/>
            <person name="Kang J."/>
            <person name="Chung W.-H."/>
            <person name="Park Y.S."/>
        </authorList>
    </citation>
    <scope>NUCLEOTIDE SEQUENCE [LARGE SCALE GENOMIC DNA]</scope>
    <source>
        <strain evidence="8">MBLB1234</strain>
    </source>
</reference>
<dbReference type="InterPro" id="IPR036736">
    <property type="entry name" value="ACP-like_sf"/>
</dbReference>
<keyword evidence="2" id="KW-0596">Phosphopantetheine</keyword>
<dbReference type="PROSITE" id="PS50075">
    <property type="entry name" value="CARRIER"/>
    <property type="match status" value="1"/>
</dbReference>
<dbReference type="Gene3D" id="3.30.300.30">
    <property type="match status" value="1"/>
</dbReference>
<dbReference type="NCBIfam" id="TIGR01733">
    <property type="entry name" value="AA-adenyl-dom"/>
    <property type="match status" value="1"/>
</dbReference>
<dbReference type="FunFam" id="3.40.50.980:FF:000001">
    <property type="entry name" value="Non-ribosomal peptide synthetase"/>
    <property type="match status" value="1"/>
</dbReference>
<dbReference type="KEGG" id="plut:EI981_06720"/>
<dbReference type="InterPro" id="IPR009081">
    <property type="entry name" value="PP-bd_ACP"/>
</dbReference>
<organism evidence="7 8">
    <name type="scientific">Paenibacillus lutimineralis</name>
    <dbReference type="NCBI Taxonomy" id="2707005"/>
    <lineage>
        <taxon>Bacteria</taxon>
        <taxon>Bacillati</taxon>
        <taxon>Bacillota</taxon>
        <taxon>Bacilli</taxon>
        <taxon>Bacillales</taxon>
        <taxon>Paenibacillaceae</taxon>
        <taxon>Paenibacillus</taxon>
    </lineage>
</organism>
<dbReference type="InterPro" id="IPR000873">
    <property type="entry name" value="AMP-dep_synth/lig_dom"/>
</dbReference>
<dbReference type="InterPro" id="IPR020845">
    <property type="entry name" value="AMP-binding_CS"/>
</dbReference>
<dbReference type="PROSITE" id="PS00455">
    <property type="entry name" value="AMP_BINDING"/>
    <property type="match status" value="1"/>
</dbReference>
<dbReference type="Proteomes" id="UP000270678">
    <property type="component" value="Chromosome"/>
</dbReference>
<dbReference type="AlphaFoldDB" id="A0A3Q9I739"/>
<dbReference type="Gene3D" id="2.30.38.10">
    <property type="entry name" value="Luciferase, Domain 3"/>
    <property type="match status" value="1"/>
</dbReference>
<dbReference type="Gene3D" id="3.40.50.980">
    <property type="match status" value="2"/>
</dbReference>
<dbReference type="Pfam" id="PF00550">
    <property type="entry name" value="PP-binding"/>
    <property type="match status" value="1"/>
</dbReference>
<evidence type="ECO:0000259" key="6">
    <source>
        <dbReference type="PROSITE" id="PS50075"/>
    </source>
</evidence>
<dbReference type="InterPro" id="IPR010071">
    <property type="entry name" value="AA_adenyl_dom"/>
</dbReference>
<name>A0A3Q9I739_9BACL</name>
<evidence type="ECO:0000256" key="5">
    <source>
        <dbReference type="ARBA" id="ARBA00023194"/>
    </source>
</evidence>
<proteinExistence type="inferred from homology"/>
<dbReference type="InterPro" id="IPR045851">
    <property type="entry name" value="AMP-bd_C_sf"/>
</dbReference>
<comment type="similarity">
    <text evidence="1">Belongs to the ATP-dependent AMP-binding enzyme family.</text>
</comment>
<dbReference type="Pfam" id="PF00501">
    <property type="entry name" value="AMP-binding"/>
    <property type="match status" value="1"/>
</dbReference>
<dbReference type="GO" id="GO:0031177">
    <property type="term" value="F:phosphopantetheine binding"/>
    <property type="evidence" value="ECO:0007669"/>
    <property type="project" value="TreeGrafter"/>
</dbReference>
<dbReference type="InterPro" id="IPR025110">
    <property type="entry name" value="AMP-bd_C"/>
</dbReference>
<gene>
    <name evidence="7" type="ORF">EI981_06720</name>
</gene>
<sequence>MHSPITLHGLFEEQVERRPEHPAIRYNGMSMTYVELNHRANLLAYELIRRGIQPQDHVAVIVSRRFELIIALLAVLKSGAAYVPIEPGYPLERKNYILDHSSAFAVITEDQERLDVPVQIVLETNLPTVSMNQPNPDIHVDEHSLAYIMYTSGSTGLPKGVMIEQGPAVNLIRWVNRELSIGSADKVLFLTSVCFDLSVYDIFGMLAAGGTVVLCPEEQVSDPGQLRRLLIEEGVTFWNSVPTTLLYLIRYLAEFDPDCRLPMLRHLFVSGDWIPLELARSCRSRFPHASLTALGGATEATVWSIYYTVDEVSSEWNSIPYGKPIDGNLFYILDEMGSPVAPGNTGEMFIGGIGLARGYLKEPHKTSKSFLPDPFQKQGRMYRTGDLGRLMEDGNIEFLGRIDDQVKIRGYRVEIKEVEKRLLECPGVKDAAVTARSHEHGGQYLCAYLTLSHPLELYTLKQRLSSQLPTYMLPSIFIRLDALPLNANGKVDKKQLPAPSPVMLMIDSGSEPCATPLELILQKLWEKVLPIQGIGAEQDFMEIGGSSIEAVALHSELLRYGFSISFEELAAHSTIRTQASLLEKKTTPVASVRNESIAASGEETDVVKPRPFNSFFYKSCLYNSLFPVLEMFGREPNSLFCGEVFAYAWKGEPEECIISTVPMVNESPEEALHRLHLKADFKHLPNGDDLLKQLDYGLARRRLFIVWLDSFYQPDRRDAFRKRHIPHTLLVYGHDAVSGRYLILEHSHEQALNYKERSITASDLLNSCLGYKEHLQSLADGYTWIEFPAWQDAYEYDLAADRARMAALFAEYGPAVIRGLDTLAEFKALYAARSWTDYVAFAQRLLPGVTAIIDSKRAEIYRLVRLFPGSRMIASAESVLESWLEIRGDLIRGAKGLPLSPEQQAIHLLLLEGIRSQERELAETLCGGIGHRINFEEEAYP</sequence>
<dbReference type="PANTHER" id="PTHR45527:SF1">
    <property type="entry name" value="FATTY ACID SYNTHASE"/>
    <property type="match status" value="1"/>
</dbReference>
<dbReference type="GO" id="GO:0017000">
    <property type="term" value="P:antibiotic biosynthetic process"/>
    <property type="evidence" value="ECO:0007669"/>
    <property type="project" value="UniProtKB-KW"/>
</dbReference>
<dbReference type="OrthoDB" id="9765680at2"/>
<accession>A0A3Q9I739</accession>
<keyword evidence="4" id="KW-0677">Repeat</keyword>
<dbReference type="GO" id="GO:0005737">
    <property type="term" value="C:cytoplasm"/>
    <property type="evidence" value="ECO:0007669"/>
    <property type="project" value="TreeGrafter"/>
</dbReference>
<dbReference type="FunFam" id="3.40.50.12780:FF:000012">
    <property type="entry name" value="Non-ribosomal peptide synthetase"/>
    <property type="match status" value="1"/>
</dbReference>